<comment type="caution">
    <text evidence="4">The sequence shown here is derived from an EMBL/GenBank/DDBJ whole genome shotgun (WGS) entry which is preliminary data.</text>
</comment>
<dbReference type="InterPro" id="IPR016024">
    <property type="entry name" value="ARM-type_fold"/>
</dbReference>
<feature type="region of interest" description="Disordered" evidence="2">
    <location>
        <begin position="1602"/>
        <end position="1716"/>
    </location>
</feature>
<evidence type="ECO:0000313" key="5">
    <source>
        <dbReference type="EMBL" id="GIM09704.1"/>
    </source>
</evidence>
<feature type="compositionally biased region" description="Acidic residues" evidence="2">
    <location>
        <begin position="1553"/>
        <end position="1562"/>
    </location>
</feature>
<dbReference type="PANTHER" id="PTHR11199:SF0">
    <property type="entry name" value="LD34181P-RELATED"/>
    <property type="match status" value="1"/>
</dbReference>
<dbReference type="Pfam" id="PF24571">
    <property type="entry name" value="HEAT_SCC3-SA"/>
    <property type="match status" value="1"/>
</dbReference>
<feature type="region of interest" description="Disordered" evidence="2">
    <location>
        <begin position="1318"/>
        <end position="1361"/>
    </location>
</feature>
<dbReference type="Pfam" id="PF21581">
    <property type="entry name" value="SCD"/>
    <property type="match status" value="1"/>
</dbReference>
<feature type="coiled-coil region" evidence="1">
    <location>
        <begin position="324"/>
        <end position="351"/>
    </location>
</feature>
<evidence type="ECO:0000256" key="2">
    <source>
        <dbReference type="SAM" id="MobiDB-lite"/>
    </source>
</evidence>
<dbReference type="SUPFAM" id="SSF48371">
    <property type="entry name" value="ARM repeat"/>
    <property type="match status" value="1"/>
</dbReference>
<evidence type="ECO:0000256" key="1">
    <source>
        <dbReference type="SAM" id="Coils"/>
    </source>
</evidence>
<feature type="compositionally biased region" description="Acidic residues" evidence="2">
    <location>
        <begin position="1494"/>
        <end position="1505"/>
    </location>
</feature>
<feature type="compositionally biased region" description="Polar residues" evidence="2">
    <location>
        <begin position="1459"/>
        <end position="1474"/>
    </location>
</feature>
<feature type="compositionally biased region" description="Acidic residues" evidence="2">
    <location>
        <begin position="1056"/>
        <end position="1075"/>
    </location>
</feature>
<dbReference type="Proteomes" id="UP000747110">
    <property type="component" value="Unassembled WGS sequence"/>
</dbReference>
<dbReference type="InterPro" id="IPR013721">
    <property type="entry name" value="STAG"/>
</dbReference>
<dbReference type="GO" id="GO:0007062">
    <property type="term" value="P:sister chromatid cohesion"/>
    <property type="evidence" value="ECO:0007669"/>
    <property type="project" value="UniProtKB-ARBA"/>
</dbReference>
<organism evidence="4 6">
    <name type="scientific">Volvox reticuliferus</name>
    <dbReference type="NCBI Taxonomy" id="1737510"/>
    <lineage>
        <taxon>Eukaryota</taxon>
        <taxon>Viridiplantae</taxon>
        <taxon>Chlorophyta</taxon>
        <taxon>core chlorophytes</taxon>
        <taxon>Chlorophyceae</taxon>
        <taxon>CS clade</taxon>
        <taxon>Chlamydomonadales</taxon>
        <taxon>Volvocaceae</taxon>
        <taxon>Volvox</taxon>
    </lineage>
</organism>
<evidence type="ECO:0000313" key="6">
    <source>
        <dbReference type="Proteomes" id="UP000747110"/>
    </source>
</evidence>
<feature type="region of interest" description="Disordered" evidence="2">
    <location>
        <begin position="1385"/>
        <end position="1440"/>
    </location>
</feature>
<keyword evidence="6" id="KW-1185">Reference proteome</keyword>
<name>A0A8J4FCP0_9CHLO</name>
<dbReference type="InterPro" id="IPR020839">
    <property type="entry name" value="SCD"/>
</dbReference>
<feature type="compositionally biased region" description="Acidic residues" evidence="2">
    <location>
        <begin position="28"/>
        <end position="46"/>
    </location>
</feature>
<dbReference type="Proteomes" id="UP000722791">
    <property type="component" value="Unassembled WGS sequence"/>
</dbReference>
<dbReference type="GO" id="GO:0005634">
    <property type="term" value="C:nucleus"/>
    <property type="evidence" value="ECO:0007669"/>
    <property type="project" value="TreeGrafter"/>
</dbReference>
<accession>A0A8J4FCP0</accession>
<reference evidence="4" key="1">
    <citation type="journal article" date="2021" name="Proc. Natl. Acad. Sci. U.S.A.">
        <title>Three genomes in the algal genus Volvox reveal the fate of a haploid sex-determining region after a transition to homothallism.</title>
        <authorList>
            <person name="Yamamoto K."/>
            <person name="Hamaji T."/>
            <person name="Kawai-Toyooka H."/>
            <person name="Matsuzaki R."/>
            <person name="Takahashi F."/>
            <person name="Nishimura Y."/>
            <person name="Kawachi M."/>
            <person name="Noguchi H."/>
            <person name="Minakuchi Y."/>
            <person name="Umen J.G."/>
            <person name="Toyoda A."/>
            <person name="Nozaki H."/>
        </authorList>
    </citation>
    <scope>NUCLEOTIDE SEQUENCE</scope>
    <source>
        <strain evidence="5">NIES-3785</strain>
        <strain evidence="4">NIES-3786</strain>
    </source>
</reference>
<evidence type="ECO:0000259" key="3">
    <source>
        <dbReference type="PROSITE" id="PS51425"/>
    </source>
</evidence>
<feature type="region of interest" description="Disordered" evidence="2">
    <location>
        <begin position="1053"/>
        <end position="1086"/>
    </location>
</feature>
<dbReference type="PROSITE" id="PS51425">
    <property type="entry name" value="SCD"/>
    <property type="match status" value="1"/>
</dbReference>
<feature type="compositionally biased region" description="Basic and acidic residues" evidence="2">
    <location>
        <begin position="1327"/>
        <end position="1338"/>
    </location>
</feature>
<dbReference type="OrthoDB" id="498590at2759"/>
<evidence type="ECO:0000313" key="4">
    <source>
        <dbReference type="EMBL" id="GIL69416.1"/>
    </source>
</evidence>
<feature type="compositionally biased region" description="Polar residues" evidence="2">
    <location>
        <begin position="1403"/>
        <end position="1415"/>
    </location>
</feature>
<dbReference type="Pfam" id="PF08514">
    <property type="entry name" value="STAG"/>
    <property type="match status" value="1"/>
</dbReference>
<dbReference type="InterPro" id="IPR056396">
    <property type="entry name" value="HEAT_SCC3-SA"/>
</dbReference>
<dbReference type="EMBL" id="BNCP01000001">
    <property type="protein sequence ID" value="GIL69416.1"/>
    <property type="molecule type" value="Genomic_DNA"/>
</dbReference>
<feature type="compositionally biased region" description="Polar residues" evidence="2">
    <location>
        <begin position="1609"/>
        <end position="1619"/>
    </location>
</feature>
<dbReference type="PANTHER" id="PTHR11199">
    <property type="entry name" value="STROMAL ANTIGEN"/>
    <property type="match status" value="1"/>
</dbReference>
<feature type="compositionally biased region" description="Basic and acidic residues" evidence="2">
    <location>
        <begin position="1687"/>
        <end position="1701"/>
    </location>
</feature>
<dbReference type="EMBL" id="BNCQ01000032">
    <property type="protein sequence ID" value="GIM09704.1"/>
    <property type="molecule type" value="Genomic_DNA"/>
</dbReference>
<dbReference type="InterPro" id="IPR039662">
    <property type="entry name" value="Cohesin_Scc3/SA"/>
</dbReference>
<feature type="compositionally biased region" description="Acidic residues" evidence="2">
    <location>
        <begin position="1738"/>
        <end position="1747"/>
    </location>
</feature>
<proteinExistence type="predicted"/>
<feature type="domain" description="SCD" evidence="3">
    <location>
        <begin position="360"/>
        <end position="460"/>
    </location>
</feature>
<feature type="region of interest" description="Disordered" evidence="2">
    <location>
        <begin position="1"/>
        <end position="140"/>
    </location>
</feature>
<feature type="compositionally biased region" description="Low complexity" evidence="2">
    <location>
        <begin position="109"/>
        <end position="131"/>
    </location>
</feature>
<feature type="region of interest" description="Disordered" evidence="2">
    <location>
        <begin position="1738"/>
        <end position="1790"/>
    </location>
</feature>
<dbReference type="GO" id="GO:0008278">
    <property type="term" value="C:cohesin complex"/>
    <property type="evidence" value="ECO:0007669"/>
    <property type="project" value="TreeGrafter"/>
</dbReference>
<gene>
    <name evidence="4" type="ORF">Vretifemale_362</name>
    <name evidence="5" type="ORF">Vretimale_13510</name>
</gene>
<sequence>MSETRRRSSRILAAENKTPPKAQKPQDSSDDDPSGNGSDDDGEVPADDMQKGGTPCKGSAKSPEKQKQPIAVQLGGQRNGPGAAAHKKRKMIPDAEPGEDEPVHDDGNTTGAPATAGPGPSSMAAAASAKPKPAPKRGKTAPLASLHNLTLWDIITKHPASVERAAKEWVDRYCQNKLEATSELMSMIVLAGGCESGVSVEDLESGEMDDVVKRLVDTIVHEGGTEPFRDKKLRNLRSAYEGFWRVLIADLHAAGHLLDDYVCDRLANLLIGMSSTKVRGYRHAGTLTAGLLMTGWVCAQQQLAEAISTARHQEEAAQKQKKAGADKKRMIQSLQRQAEAAQSQSRQLKSLLETTFTAVFAVRFRDVGPEIRAVVVDQVGRWIGLLPATFMVDQYLKYVAWALSDRDAGVRAVAITRLLELFGGSPTVQSMAPGTRVEPPAHLPLLHGFIERFTVRFKELPYDIDEEVAVLGVQLLTRLVAVGAITDAQLPASDCYSLLIDNPPAIRRAASGLAGQLLQEDAAKLESSYAQHVKEAADVMAAAAAADTLKRGGTRRSSRSKAAPAPVAADAAVAASLLSNPEQRKKVAMLGALLGMMSLLRTGQSLTQSAAGTNARSTASTALMEPELVDDMVDALYERLPVLRSWKLIVDCMSDDLLAQLWGPTGLAHLAELLAASVKRARSGASAVEKGGINALRQGPRLRAKITDGDALMEASQLLINALPRLLRRHQADQNVVCPLIALIRDLKLELFSLSGDDAGWRALLMLVGEQLTTRGTVAELFTQCAETLTFTASSGPPALQPSVGMVLRDVCEQLAGGLATAATAVRVMDEEDLINAVEELAAGDKGADVEELLSLRMALLRAHAVLIRGGAQLATDPRVHDAVDELLAGCGSGRFLGAELTGLLAETQLVVLLNNVHQINTNPQAAAALAPGGPGPSGSNTIAPVQPSMLKLQQSRDALVAHMVALHSAAAAQNGAMLEPDEKGSTEDARCDGAGNFAVLQDMAFRVLSDVALVFGSKAWKGTAMEPVCQLALSNQVAELMWRHCSEALRREDTREDVDEEDGEEDEEGIDDDMTTGPHGVPGKRARRMAAVANKMVAVGCLGRLLAHGVFSDYHRTMATNLVAEFCNHGTEVADLIRDMCRELAASRPHGEMPEIYTQALRQSWTAVTTAGDLGEDAEHEALQRFAELAKHIASMYAGHGTSRSELLHILRVLTDDALVDAPTNLAILAWGAASFVPKLAPADGATLVSELEGRLNSGGDAAAASGAAELAHDRADPDWAPLYHYMGLLKGKASKGRVAPRVLKGASATTPKAARNRKITFVLSPRDHEDDQDRLAEAAAGESPQAEPQGRKRGRSAAAAAAAEDGAWLRKAVGGVQIPAAHVQEAEEDAEEETVKPAPRQQPNRCQVANTHDVQAADTVDNPPGEGNGHAGATGAARAGAGLRAVDVDAGPFDDLAQTQSPRTSAGTSKQWSLRAISDTGAESAGARVEQSEEGGEEEEEADGREAFGGELSDLQATTESRAKTASVDGGEVGAGEAEQDASKAHAGQEAIEDEDEGDGEGNPLVLPTEEELPSPARRTPWKCTPAPATRPVAAAAAARAAPSVSRMSGRTFSLTARSDDVGSRAIALDPSQNGYSREDGDGDDEADEMPGTSQDVDLMASESRGTGARENGVNEAEGEATAVDDSKDGEGGVDKGEGEGEENEEQVNELAPCVQRTLSTRKRRLSNADLAGEFGVEEAEDDGGSDQLLPLPSISAVEQSASMRADSTVDTQSQMEPPKRRVKRRRR</sequence>
<protein>
    <recommendedName>
        <fullName evidence="3">SCD domain-containing protein</fullName>
    </recommendedName>
</protein>
<dbReference type="GO" id="GO:0000785">
    <property type="term" value="C:chromatin"/>
    <property type="evidence" value="ECO:0007669"/>
    <property type="project" value="TreeGrafter"/>
</dbReference>
<dbReference type="GO" id="GO:0003682">
    <property type="term" value="F:chromatin binding"/>
    <property type="evidence" value="ECO:0007669"/>
    <property type="project" value="TreeGrafter"/>
</dbReference>
<keyword evidence="1" id="KW-0175">Coiled coil</keyword>
<feature type="region of interest" description="Disordered" evidence="2">
    <location>
        <begin position="1454"/>
        <end position="1589"/>
    </location>
</feature>